<feature type="transmembrane region" description="Helical" evidence="6">
    <location>
        <begin position="31"/>
        <end position="48"/>
    </location>
</feature>
<feature type="transmembrane region" description="Helical" evidence="6">
    <location>
        <begin position="204"/>
        <end position="223"/>
    </location>
</feature>
<dbReference type="EMBL" id="CP003929">
    <property type="protein sequence ID" value="AGB38873.1"/>
    <property type="molecule type" value="Genomic_DNA"/>
</dbReference>
<feature type="transmembrane region" description="Helical" evidence="6">
    <location>
        <begin position="293"/>
        <end position="316"/>
    </location>
</feature>
<dbReference type="RefSeq" id="WP_015322312.1">
    <property type="nucleotide sequence ID" value="NC_019974.1"/>
</dbReference>
<evidence type="ECO:0000256" key="5">
    <source>
        <dbReference type="ARBA" id="ARBA00023136"/>
    </source>
</evidence>
<feature type="transmembrane region" description="Helical" evidence="6">
    <location>
        <begin position="92"/>
        <end position="110"/>
    </location>
</feature>
<organism evidence="7 8">
    <name type="scientific">Natronococcus occultus SP4</name>
    <dbReference type="NCBI Taxonomy" id="694430"/>
    <lineage>
        <taxon>Archaea</taxon>
        <taxon>Methanobacteriati</taxon>
        <taxon>Methanobacteriota</taxon>
        <taxon>Stenosarchaea group</taxon>
        <taxon>Halobacteria</taxon>
        <taxon>Halobacteriales</taxon>
        <taxon>Natrialbaceae</taxon>
        <taxon>Natronococcus</taxon>
    </lineage>
</organism>
<protein>
    <submittedName>
        <fullName evidence="7">Amino acid/amide ABC transporter membrane protein 2, HAAT family</fullName>
    </submittedName>
</protein>
<keyword evidence="4 6" id="KW-1133">Transmembrane helix</keyword>
<keyword evidence="5 6" id="KW-0472">Membrane</keyword>
<dbReference type="HOGENOM" id="CLU_031365_0_1_2"/>
<comment type="subcellular location">
    <subcellularLocation>
        <location evidence="1">Cell membrane</location>
        <topology evidence="1">Multi-pass membrane protein</topology>
    </subcellularLocation>
</comment>
<accession>L0K445</accession>
<dbReference type="InterPro" id="IPR043428">
    <property type="entry name" value="LivM-like"/>
</dbReference>
<dbReference type="GO" id="GO:0015658">
    <property type="term" value="F:branched-chain amino acid transmembrane transporter activity"/>
    <property type="evidence" value="ECO:0007669"/>
    <property type="project" value="InterPro"/>
</dbReference>
<keyword evidence="2" id="KW-1003">Cell membrane</keyword>
<dbReference type="PANTHER" id="PTHR30482">
    <property type="entry name" value="HIGH-AFFINITY BRANCHED-CHAIN AMINO ACID TRANSPORT SYSTEM PERMEASE"/>
    <property type="match status" value="1"/>
</dbReference>
<keyword evidence="3 6" id="KW-0812">Transmembrane</keyword>
<dbReference type="eggNOG" id="arCOG01275">
    <property type="taxonomic scope" value="Archaea"/>
</dbReference>
<dbReference type="InterPro" id="IPR001851">
    <property type="entry name" value="ABC_transp_permease"/>
</dbReference>
<feature type="transmembrane region" description="Helical" evidence="6">
    <location>
        <begin position="337"/>
        <end position="355"/>
    </location>
</feature>
<keyword evidence="8" id="KW-1185">Reference proteome</keyword>
<dbReference type="AlphaFoldDB" id="L0K445"/>
<feature type="transmembrane region" description="Helical" evidence="6">
    <location>
        <begin position="60"/>
        <end position="80"/>
    </location>
</feature>
<feature type="transmembrane region" description="Helical" evidence="6">
    <location>
        <begin position="116"/>
        <end position="136"/>
    </location>
</feature>
<dbReference type="PANTHER" id="PTHR30482:SF17">
    <property type="entry name" value="ABC TRANSPORTER ATP-BINDING PROTEIN"/>
    <property type="match status" value="1"/>
</dbReference>
<sequence>MSEESVTQVTDEKASIGLWERWDRIKTTERFPIVVAIGFVSLWSWFFARSPIISDVLRGYHSLATTILVWSIFAIGFNLLLHQTGYLSFGHAMFWGVGSYAAALLAIHVYGDPLLMLSVGTGVAVLLAAITGLIALRLHTVYFSIVTLAMAQILYYLSLSPLDGLTGGDDGLTGVPVEPLFFGVGNFYLQTPLPGVFHTLWQDYQYLLIAVVFVAVVAFVNRVRRSPYGLIFKAIRENERRAALVGVDVWRYKFAAYLMSGAITGLAGALLTIESQSSLLSSLYWLTSGEVVVMAILGGAGSVFGPVIGAGVFLYFDRVFDGIAWAPPLIGDITGPVGQYWLLILTALFTVVVAWSPQGIVGLLKQLAGTVRSKLEAATRDR</sequence>
<evidence type="ECO:0000256" key="2">
    <source>
        <dbReference type="ARBA" id="ARBA00022475"/>
    </source>
</evidence>
<dbReference type="OrthoDB" id="43815at2157"/>
<evidence type="ECO:0000256" key="3">
    <source>
        <dbReference type="ARBA" id="ARBA00022692"/>
    </source>
</evidence>
<evidence type="ECO:0000313" key="7">
    <source>
        <dbReference type="EMBL" id="AGB38873.1"/>
    </source>
</evidence>
<evidence type="ECO:0000256" key="1">
    <source>
        <dbReference type="ARBA" id="ARBA00004651"/>
    </source>
</evidence>
<evidence type="ECO:0000256" key="6">
    <source>
        <dbReference type="SAM" id="Phobius"/>
    </source>
</evidence>
<name>L0K445_9EURY</name>
<dbReference type="Proteomes" id="UP000010878">
    <property type="component" value="Chromosome"/>
</dbReference>
<evidence type="ECO:0000256" key="4">
    <source>
        <dbReference type="ARBA" id="ARBA00022989"/>
    </source>
</evidence>
<dbReference type="Pfam" id="PF02653">
    <property type="entry name" value="BPD_transp_2"/>
    <property type="match status" value="1"/>
</dbReference>
<dbReference type="CDD" id="cd06581">
    <property type="entry name" value="TM_PBP1_LivM_like"/>
    <property type="match status" value="1"/>
</dbReference>
<dbReference type="STRING" id="694430.Natoc_3132"/>
<proteinExistence type="predicted"/>
<feature type="transmembrane region" description="Helical" evidence="6">
    <location>
        <begin position="141"/>
        <end position="159"/>
    </location>
</feature>
<dbReference type="KEGG" id="nou:Natoc_3132"/>
<reference evidence="7 8" key="1">
    <citation type="submission" date="2012-11" db="EMBL/GenBank/DDBJ databases">
        <title>FINISHED of Natronococcus occultus SP4, DSM 3396.</title>
        <authorList>
            <consortium name="DOE Joint Genome Institute"/>
            <person name="Eisen J."/>
            <person name="Huntemann M."/>
            <person name="Wei C.-L."/>
            <person name="Han J."/>
            <person name="Detter J.C."/>
            <person name="Han C."/>
            <person name="Tapia R."/>
            <person name="Chen A."/>
            <person name="Kyrpides N."/>
            <person name="Mavromatis K."/>
            <person name="Markowitz V."/>
            <person name="Szeto E."/>
            <person name="Ivanova N."/>
            <person name="Mikhailova N."/>
            <person name="Ovchinnikova G."/>
            <person name="Pagani I."/>
            <person name="Pati A."/>
            <person name="Goodwin L."/>
            <person name="Nordberg H.P."/>
            <person name="Cantor M.N."/>
            <person name="Hua S.X."/>
            <person name="Woyke T."/>
            <person name="Eisen J."/>
            <person name="Klenk H.-P."/>
            <person name="Klenk H.-P."/>
        </authorList>
    </citation>
    <scope>NUCLEOTIDE SEQUENCE [LARGE SCALE GENOMIC DNA]</scope>
    <source>
        <strain evidence="7 8">SP4</strain>
    </source>
</reference>
<gene>
    <name evidence="7" type="ORF">Natoc_3132</name>
</gene>
<dbReference type="GeneID" id="14403519"/>
<dbReference type="GO" id="GO:0005886">
    <property type="term" value="C:plasma membrane"/>
    <property type="evidence" value="ECO:0007669"/>
    <property type="project" value="UniProtKB-SubCell"/>
</dbReference>
<feature type="transmembrane region" description="Helical" evidence="6">
    <location>
        <begin position="254"/>
        <end position="273"/>
    </location>
</feature>
<evidence type="ECO:0000313" key="8">
    <source>
        <dbReference type="Proteomes" id="UP000010878"/>
    </source>
</evidence>